<feature type="compositionally biased region" description="Basic and acidic residues" evidence="4">
    <location>
        <begin position="289"/>
        <end position="315"/>
    </location>
</feature>
<dbReference type="OrthoDB" id="9799345at2"/>
<evidence type="ECO:0000256" key="4">
    <source>
        <dbReference type="SAM" id="MobiDB-lite"/>
    </source>
</evidence>
<dbReference type="Pfam" id="PF12833">
    <property type="entry name" value="HTH_18"/>
    <property type="match status" value="1"/>
</dbReference>
<dbReference type="AlphaFoldDB" id="A0A495VVA0"/>
<dbReference type="PANTHER" id="PTHR43280:SF32">
    <property type="entry name" value="TRANSCRIPTIONAL REGULATORY PROTEIN"/>
    <property type="match status" value="1"/>
</dbReference>
<keyword evidence="7" id="KW-1185">Reference proteome</keyword>
<dbReference type="RefSeq" id="WP_121010758.1">
    <property type="nucleotide sequence ID" value="NZ_RBXO01000001.1"/>
</dbReference>
<dbReference type="GO" id="GO:0043565">
    <property type="term" value="F:sequence-specific DNA binding"/>
    <property type="evidence" value="ECO:0007669"/>
    <property type="project" value="InterPro"/>
</dbReference>
<dbReference type="EMBL" id="RBXO01000001">
    <property type="protein sequence ID" value="RKT52413.1"/>
    <property type="molecule type" value="Genomic_DNA"/>
</dbReference>
<dbReference type="InterPro" id="IPR018060">
    <property type="entry name" value="HTH_AraC"/>
</dbReference>
<comment type="caution">
    <text evidence="6">The sequence shown here is derived from an EMBL/GenBank/DDBJ whole genome shotgun (WGS) entry which is preliminary data.</text>
</comment>
<dbReference type="SUPFAM" id="SSF46689">
    <property type="entry name" value="Homeodomain-like"/>
    <property type="match status" value="1"/>
</dbReference>
<dbReference type="SMART" id="SM00342">
    <property type="entry name" value="HTH_ARAC"/>
    <property type="match status" value="1"/>
</dbReference>
<dbReference type="InterPro" id="IPR003313">
    <property type="entry name" value="AraC-bd"/>
</dbReference>
<organism evidence="6 7">
    <name type="scientific">Saccharothrix australiensis</name>
    <dbReference type="NCBI Taxonomy" id="2072"/>
    <lineage>
        <taxon>Bacteria</taxon>
        <taxon>Bacillati</taxon>
        <taxon>Actinomycetota</taxon>
        <taxon>Actinomycetes</taxon>
        <taxon>Pseudonocardiales</taxon>
        <taxon>Pseudonocardiaceae</taxon>
        <taxon>Saccharothrix</taxon>
    </lineage>
</organism>
<dbReference type="GO" id="GO:0003700">
    <property type="term" value="F:DNA-binding transcription factor activity"/>
    <property type="evidence" value="ECO:0007669"/>
    <property type="project" value="InterPro"/>
</dbReference>
<protein>
    <submittedName>
        <fullName evidence="6">AraC-like DNA-binding protein</fullName>
    </submittedName>
</protein>
<keyword evidence="3" id="KW-0804">Transcription</keyword>
<evidence type="ECO:0000313" key="7">
    <source>
        <dbReference type="Proteomes" id="UP000282084"/>
    </source>
</evidence>
<evidence type="ECO:0000256" key="3">
    <source>
        <dbReference type="ARBA" id="ARBA00023163"/>
    </source>
</evidence>
<dbReference type="Gene3D" id="1.10.10.60">
    <property type="entry name" value="Homeodomain-like"/>
    <property type="match status" value="2"/>
</dbReference>
<evidence type="ECO:0000313" key="6">
    <source>
        <dbReference type="EMBL" id="RKT52413.1"/>
    </source>
</evidence>
<dbReference type="Pfam" id="PF02311">
    <property type="entry name" value="AraC_binding"/>
    <property type="match status" value="1"/>
</dbReference>
<evidence type="ECO:0000259" key="5">
    <source>
        <dbReference type="PROSITE" id="PS01124"/>
    </source>
</evidence>
<evidence type="ECO:0000256" key="1">
    <source>
        <dbReference type="ARBA" id="ARBA00023015"/>
    </source>
</evidence>
<accession>A0A495VVA0</accession>
<sequence length="333" mass="36846">MRGTTVLPGTPCQTPRVGELPMHRLEVPMPNALPFAIGTFEAIGPMSRANFPHRHTFHEIVYVTGGTGTHVVDLARWELSPPHLCVIAPGQVHHWVDTRDLEGFVVLFTDDFLIDHPADRDLLRRLSERPWLTLDDATHASLSGLIAELDVEYRAREVGVESVLRSLLHVLIVRAARLPETPAAAPPARTGAVAEEFARLAGRPDVDLWSVRAYAERIGVTPGYLTEAVKAATGRTPSELVREARASEAKRLLARTDLTVRQIAARVGFADPAYFCRFFRRETGVSPGDFRRTGDIRRLPQGDGVHSYDRPRDTPRPTAPVHRPRQGVSIGSL</sequence>
<dbReference type="PRINTS" id="PR00032">
    <property type="entry name" value="HTHARAC"/>
</dbReference>
<dbReference type="PROSITE" id="PS00041">
    <property type="entry name" value="HTH_ARAC_FAMILY_1"/>
    <property type="match status" value="1"/>
</dbReference>
<evidence type="ECO:0000256" key="2">
    <source>
        <dbReference type="ARBA" id="ARBA00023125"/>
    </source>
</evidence>
<feature type="region of interest" description="Disordered" evidence="4">
    <location>
        <begin position="289"/>
        <end position="333"/>
    </location>
</feature>
<dbReference type="SUPFAM" id="SSF51215">
    <property type="entry name" value="Regulatory protein AraC"/>
    <property type="match status" value="1"/>
</dbReference>
<dbReference type="Proteomes" id="UP000282084">
    <property type="component" value="Unassembled WGS sequence"/>
</dbReference>
<dbReference type="InterPro" id="IPR018062">
    <property type="entry name" value="HTH_AraC-typ_CS"/>
</dbReference>
<feature type="domain" description="HTH araC/xylS-type" evidence="5">
    <location>
        <begin position="209"/>
        <end position="293"/>
    </location>
</feature>
<dbReference type="InterPro" id="IPR014710">
    <property type="entry name" value="RmlC-like_jellyroll"/>
</dbReference>
<name>A0A495VVA0_9PSEU</name>
<keyword evidence="1" id="KW-0805">Transcription regulation</keyword>
<dbReference type="PROSITE" id="PS01124">
    <property type="entry name" value="HTH_ARAC_FAMILY_2"/>
    <property type="match status" value="1"/>
</dbReference>
<dbReference type="PANTHER" id="PTHR43280">
    <property type="entry name" value="ARAC-FAMILY TRANSCRIPTIONAL REGULATOR"/>
    <property type="match status" value="1"/>
</dbReference>
<dbReference type="Gene3D" id="2.60.120.10">
    <property type="entry name" value="Jelly Rolls"/>
    <property type="match status" value="1"/>
</dbReference>
<reference evidence="6 7" key="1">
    <citation type="submission" date="2018-10" db="EMBL/GenBank/DDBJ databases">
        <title>Sequencing the genomes of 1000 actinobacteria strains.</title>
        <authorList>
            <person name="Klenk H.-P."/>
        </authorList>
    </citation>
    <scope>NUCLEOTIDE SEQUENCE [LARGE SCALE GENOMIC DNA]</scope>
    <source>
        <strain evidence="6 7">DSM 43800</strain>
    </source>
</reference>
<proteinExistence type="predicted"/>
<dbReference type="InterPro" id="IPR009057">
    <property type="entry name" value="Homeodomain-like_sf"/>
</dbReference>
<gene>
    <name evidence="6" type="ORF">C8E97_0923</name>
</gene>
<dbReference type="InterPro" id="IPR037923">
    <property type="entry name" value="HTH-like"/>
</dbReference>
<dbReference type="InterPro" id="IPR020449">
    <property type="entry name" value="Tscrpt_reg_AraC-type_HTH"/>
</dbReference>
<keyword evidence="2 6" id="KW-0238">DNA-binding</keyword>